<accession>A0ABR5MFI5</accession>
<evidence type="ECO:0000259" key="7">
    <source>
        <dbReference type="PROSITE" id="PS51093"/>
    </source>
</evidence>
<evidence type="ECO:0000256" key="3">
    <source>
        <dbReference type="ARBA" id="ARBA00022597"/>
    </source>
</evidence>
<dbReference type="InterPro" id="IPR001127">
    <property type="entry name" value="PTS_EIIA_1_perm"/>
</dbReference>
<keyword evidence="9" id="KW-1185">Reference proteome</keyword>
<reference evidence="8 9" key="1">
    <citation type="submission" date="2015-07" db="EMBL/GenBank/DDBJ databases">
        <title>High-quality draft genome sequence of Oceanobacillus caeni HM6, a bacillus isolated from a human feces.</title>
        <authorList>
            <person name="Kumar J."/>
            <person name="Verma M.K."/>
            <person name="Pandey R."/>
            <person name="Bhambi M."/>
            <person name="Chauhan N."/>
        </authorList>
    </citation>
    <scope>NUCLEOTIDE SEQUENCE [LARGE SCALE GENOMIC DNA]</scope>
    <source>
        <strain evidence="8 9">HM6</strain>
    </source>
</reference>
<dbReference type="PROSITE" id="PS51093">
    <property type="entry name" value="PTS_EIIA_TYPE_1"/>
    <property type="match status" value="1"/>
</dbReference>
<evidence type="ECO:0000256" key="2">
    <source>
        <dbReference type="ARBA" id="ARBA00022448"/>
    </source>
</evidence>
<evidence type="ECO:0000256" key="4">
    <source>
        <dbReference type="ARBA" id="ARBA00022679"/>
    </source>
</evidence>
<organism evidence="8 9">
    <name type="scientific">Oceanobacillus caeni</name>
    <dbReference type="NCBI Taxonomy" id="405946"/>
    <lineage>
        <taxon>Bacteria</taxon>
        <taxon>Bacillati</taxon>
        <taxon>Bacillota</taxon>
        <taxon>Bacilli</taxon>
        <taxon>Bacillales</taxon>
        <taxon>Bacillaceae</taxon>
        <taxon>Oceanobacillus</taxon>
    </lineage>
</organism>
<dbReference type="EMBL" id="LGTK01000097">
    <property type="protein sequence ID" value="KPH70964.1"/>
    <property type="molecule type" value="Genomic_DNA"/>
</dbReference>
<dbReference type="InterPro" id="IPR011055">
    <property type="entry name" value="Dup_hybrid_motif"/>
</dbReference>
<protein>
    <submittedName>
        <fullName evidence="8">PTS glucose transporter subunit IIA</fullName>
    </submittedName>
</protein>
<evidence type="ECO:0000256" key="1">
    <source>
        <dbReference type="ARBA" id="ARBA00004496"/>
    </source>
</evidence>
<keyword evidence="5" id="KW-0598">Phosphotransferase system</keyword>
<dbReference type="PANTHER" id="PTHR45008:SF1">
    <property type="entry name" value="PTS SYSTEM GLUCOSE-SPECIFIC EIIA COMPONENT"/>
    <property type="match status" value="1"/>
</dbReference>
<dbReference type="SUPFAM" id="SSF51261">
    <property type="entry name" value="Duplicated hybrid motif"/>
    <property type="match status" value="1"/>
</dbReference>
<evidence type="ECO:0000313" key="9">
    <source>
        <dbReference type="Proteomes" id="UP000037854"/>
    </source>
</evidence>
<keyword evidence="6" id="KW-0418">Kinase</keyword>
<keyword evidence="3 8" id="KW-0762">Sugar transport</keyword>
<keyword evidence="2" id="KW-0813">Transport</keyword>
<feature type="domain" description="PTS EIIA type-1" evidence="7">
    <location>
        <begin position="30"/>
        <end position="134"/>
    </location>
</feature>
<evidence type="ECO:0000313" key="8">
    <source>
        <dbReference type="EMBL" id="KPH70964.1"/>
    </source>
</evidence>
<dbReference type="RefSeq" id="WP_060669253.1">
    <property type="nucleotide sequence ID" value="NZ_JANKBL010000001.1"/>
</dbReference>
<proteinExistence type="predicted"/>
<comment type="subcellular location">
    <subcellularLocation>
        <location evidence="1">Cytoplasm</location>
    </subcellularLocation>
</comment>
<sequence>MFKKLFKQSKVEKIYAPVNGEVVKLEEVPDPVFSQKMMGEGIAINPSKEEIVSPVNGKVVQIPDSRHAIGLKTDNGTEVLIHVGLETVALGGKGFTLNVSEGDKVRVGQPLLNVDLSYISENASSVITPVVITNSNDIDKKITLSEEKEAKAGETVLVTIN</sequence>
<dbReference type="PANTHER" id="PTHR45008">
    <property type="entry name" value="PTS SYSTEM GLUCOSE-SPECIFIC EIIA COMPONENT"/>
    <property type="match status" value="1"/>
</dbReference>
<dbReference type="InterPro" id="IPR050890">
    <property type="entry name" value="PTS_EIIA_component"/>
</dbReference>
<keyword evidence="4" id="KW-0808">Transferase</keyword>
<dbReference type="NCBIfam" id="TIGR00830">
    <property type="entry name" value="PTBA"/>
    <property type="match status" value="1"/>
</dbReference>
<evidence type="ECO:0000256" key="5">
    <source>
        <dbReference type="ARBA" id="ARBA00022683"/>
    </source>
</evidence>
<gene>
    <name evidence="8" type="ORF">AFL42_16465</name>
</gene>
<dbReference type="Gene3D" id="2.70.70.10">
    <property type="entry name" value="Glucose Permease (Domain IIA)"/>
    <property type="match status" value="1"/>
</dbReference>
<name>A0ABR5MFI5_9BACI</name>
<comment type="caution">
    <text evidence="8">The sequence shown here is derived from an EMBL/GenBank/DDBJ whole genome shotgun (WGS) entry which is preliminary data.</text>
</comment>
<dbReference type="PROSITE" id="PS00371">
    <property type="entry name" value="PTS_EIIA_TYPE_1_HIS"/>
    <property type="match status" value="1"/>
</dbReference>
<evidence type="ECO:0000256" key="6">
    <source>
        <dbReference type="ARBA" id="ARBA00022777"/>
    </source>
</evidence>
<dbReference type="Proteomes" id="UP000037854">
    <property type="component" value="Unassembled WGS sequence"/>
</dbReference>
<dbReference type="Pfam" id="PF00358">
    <property type="entry name" value="PTS_EIIA_1"/>
    <property type="match status" value="1"/>
</dbReference>